<gene>
    <name evidence="17" type="ORF">EVOR1521_LOCUS7730</name>
</gene>
<evidence type="ECO:0000313" key="17">
    <source>
        <dbReference type="EMBL" id="CAJ1379499.1"/>
    </source>
</evidence>
<keyword evidence="13" id="KW-0482">Metalloprotease</keyword>
<protein>
    <recommendedName>
        <fullName evidence="16">AAA+ ATPase domain-containing protein</fullName>
    </recommendedName>
</protein>
<dbReference type="FunFam" id="1.20.58.760:FF:000001">
    <property type="entry name" value="ATP-dependent zinc metalloprotease FtsH"/>
    <property type="match status" value="2"/>
</dbReference>
<dbReference type="GO" id="GO:0010304">
    <property type="term" value="P:PSII associated light-harvesting complex II catabolic process"/>
    <property type="evidence" value="ECO:0007669"/>
    <property type="project" value="UniProtKB-ARBA"/>
</dbReference>
<dbReference type="Gene3D" id="1.10.8.60">
    <property type="match status" value="2"/>
</dbReference>
<dbReference type="InterPro" id="IPR003960">
    <property type="entry name" value="ATPase_AAA_CS"/>
</dbReference>
<dbReference type="InterPro" id="IPR041569">
    <property type="entry name" value="AAA_lid_3"/>
</dbReference>
<dbReference type="AlphaFoldDB" id="A0AA36MTA7"/>
<evidence type="ECO:0000313" key="18">
    <source>
        <dbReference type="Proteomes" id="UP001178507"/>
    </source>
</evidence>
<dbReference type="Pfam" id="PF01434">
    <property type="entry name" value="Peptidase_M41"/>
    <property type="match status" value="2"/>
</dbReference>
<evidence type="ECO:0000256" key="12">
    <source>
        <dbReference type="ARBA" id="ARBA00022989"/>
    </source>
</evidence>
<dbReference type="PROSITE" id="PS00674">
    <property type="entry name" value="AAA"/>
    <property type="match status" value="1"/>
</dbReference>
<keyword evidence="10" id="KW-0862">Zinc</keyword>
<dbReference type="Proteomes" id="UP001178507">
    <property type="component" value="Unassembled WGS sequence"/>
</dbReference>
<keyword evidence="14" id="KW-0793">Thylakoid</keyword>
<keyword evidence="11" id="KW-0067">ATP-binding</keyword>
<evidence type="ECO:0000256" key="13">
    <source>
        <dbReference type="ARBA" id="ARBA00023049"/>
    </source>
</evidence>
<keyword evidence="5" id="KW-0645">Protease</keyword>
<sequence>MTPGMSGADLANLLNEGAIVAARENKTEIDQDDIANALERIAIGLEKKDAVMSEKKKRLVAYHEAGHAILGALMNDYDVVAKISIVPRGPAGGVTIFTPSEDRLDSGLYTKEFLENRMCVALGGRLAEEIINGKDNVTTGASNDFQQCTQVAKQMVMSLGMSPAIGQRLLGGQQGGGPFMGRDFMGQSAPPMSQALKQQVDDEVKRIVDEQYKRGMKLLTDNMYLLDELAKTLMEQEKVGGEELVRMINKAALPDIAPMQQAAPAREIAASPADRVSYSNLLQLVDEGQVDRVDFYDKGRTAVVSVAGRQQQLVAELPLGTGLINKLLAKQIQIEVHTPEKPNPLLGALGDAALPLLLIGGLLYMRSRGPGTGGIPGMNQKAQIMMTPETGVKFEDVAGIEEAKQELTEIVDFLRAPERFVKVGAKIPRGVLLSGPPGTGKTLMAKALAGEAKVPFIQASASEFIELFVGVGASRVRDIFKQAKENSPCIVFIDELDAIGRQRGAGMGGGNDEREQTLNQILTEMDGFEGNSGVIVVAATNRADILDQALLRPGRFDRRVTVGLPDVQGREQILNVHVKNKKLAEEVTLLDIAKRTAGFSGADLENLMNESAILAARRNKTGITMQEINDATDRVIAGLEGRAMPDSASKKLVAYHEAGHALVGTMLPYHDPVNKVTLIPRGQAKGLTWFTPGEDQSLISAAMLKARIAGALGGRAAEQLVFGTDQVTTGASGDLQQVERMARAMVTQFGMSQVGSIAIDEGGMMGPSYSEALSSEIDGAVKAISDECYLRALTLLAEHRAVLDKIAHELCEVETMSGERLKQILEEHTAVPEKLTAV</sequence>
<keyword evidence="9" id="KW-0378">Hydrolase</keyword>
<dbReference type="SMART" id="SM00382">
    <property type="entry name" value="AAA"/>
    <property type="match status" value="1"/>
</dbReference>
<comment type="similarity">
    <text evidence="3">In the C-terminal section; belongs to the peptidase M41 family.</text>
</comment>
<dbReference type="InterPro" id="IPR027417">
    <property type="entry name" value="P-loop_NTPase"/>
</dbReference>
<dbReference type="GO" id="GO:0016887">
    <property type="term" value="F:ATP hydrolysis activity"/>
    <property type="evidence" value="ECO:0007669"/>
    <property type="project" value="InterPro"/>
</dbReference>
<keyword evidence="7" id="KW-0479">Metal-binding</keyword>
<evidence type="ECO:0000256" key="1">
    <source>
        <dbReference type="ARBA" id="ARBA00001947"/>
    </source>
</evidence>
<dbReference type="InterPro" id="IPR005936">
    <property type="entry name" value="FtsH"/>
</dbReference>
<dbReference type="InterPro" id="IPR000642">
    <property type="entry name" value="Peptidase_M41"/>
</dbReference>
<evidence type="ECO:0000256" key="10">
    <source>
        <dbReference type="ARBA" id="ARBA00022833"/>
    </source>
</evidence>
<dbReference type="HAMAP" id="MF_01458">
    <property type="entry name" value="FtsH"/>
    <property type="match status" value="1"/>
</dbReference>
<comment type="similarity">
    <text evidence="4">In the N-terminal section; belongs to the AAA ATPase family.</text>
</comment>
<evidence type="ECO:0000256" key="9">
    <source>
        <dbReference type="ARBA" id="ARBA00022801"/>
    </source>
</evidence>
<evidence type="ECO:0000256" key="15">
    <source>
        <dbReference type="ARBA" id="ARBA00023136"/>
    </source>
</evidence>
<proteinExistence type="inferred from homology"/>
<evidence type="ECO:0000256" key="11">
    <source>
        <dbReference type="ARBA" id="ARBA00022840"/>
    </source>
</evidence>
<keyword evidence="12" id="KW-1133">Transmembrane helix</keyword>
<dbReference type="PANTHER" id="PTHR23076">
    <property type="entry name" value="METALLOPROTEASE M41 FTSH"/>
    <property type="match status" value="1"/>
</dbReference>
<keyword evidence="18" id="KW-1185">Reference proteome</keyword>
<name>A0AA36MTA7_9DINO</name>
<dbReference type="Pfam" id="PF00004">
    <property type="entry name" value="AAA"/>
    <property type="match status" value="1"/>
</dbReference>
<keyword evidence="8" id="KW-0547">Nucleotide-binding</keyword>
<dbReference type="Pfam" id="PF17862">
    <property type="entry name" value="AAA_lid_3"/>
    <property type="match status" value="2"/>
</dbReference>
<dbReference type="SUPFAM" id="SSF140990">
    <property type="entry name" value="FtsH protease domain-like"/>
    <property type="match status" value="2"/>
</dbReference>
<evidence type="ECO:0000256" key="8">
    <source>
        <dbReference type="ARBA" id="ARBA00022741"/>
    </source>
</evidence>
<comment type="cofactor">
    <cofactor evidence="1">
        <name>Zn(2+)</name>
        <dbReference type="ChEBI" id="CHEBI:29105"/>
    </cofactor>
</comment>
<dbReference type="Gene3D" id="3.30.720.210">
    <property type="match status" value="1"/>
</dbReference>
<feature type="domain" description="AAA+ ATPase" evidence="16">
    <location>
        <begin position="427"/>
        <end position="566"/>
    </location>
</feature>
<dbReference type="GO" id="GO:0006508">
    <property type="term" value="P:proteolysis"/>
    <property type="evidence" value="ECO:0007669"/>
    <property type="project" value="UniProtKB-KW"/>
</dbReference>
<dbReference type="GO" id="GO:0009535">
    <property type="term" value="C:chloroplast thylakoid membrane"/>
    <property type="evidence" value="ECO:0007669"/>
    <property type="project" value="TreeGrafter"/>
</dbReference>
<accession>A0AA36MTA7</accession>
<dbReference type="FunFam" id="3.40.50.300:FF:000001">
    <property type="entry name" value="ATP-dependent zinc metalloprotease FtsH"/>
    <property type="match status" value="1"/>
</dbReference>
<dbReference type="GO" id="GO:0004222">
    <property type="term" value="F:metalloendopeptidase activity"/>
    <property type="evidence" value="ECO:0007669"/>
    <property type="project" value="InterPro"/>
</dbReference>
<dbReference type="GO" id="GO:0046872">
    <property type="term" value="F:metal ion binding"/>
    <property type="evidence" value="ECO:0007669"/>
    <property type="project" value="UniProtKB-KW"/>
</dbReference>
<organism evidence="17 18">
    <name type="scientific">Effrenium voratum</name>
    <dbReference type="NCBI Taxonomy" id="2562239"/>
    <lineage>
        <taxon>Eukaryota</taxon>
        <taxon>Sar</taxon>
        <taxon>Alveolata</taxon>
        <taxon>Dinophyceae</taxon>
        <taxon>Suessiales</taxon>
        <taxon>Symbiodiniaceae</taxon>
        <taxon>Effrenium</taxon>
    </lineage>
</organism>
<evidence type="ECO:0000259" key="16">
    <source>
        <dbReference type="SMART" id="SM00382"/>
    </source>
</evidence>
<evidence type="ECO:0000256" key="4">
    <source>
        <dbReference type="ARBA" id="ARBA00010550"/>
    </source>
</evidence>
<evidence type="ECO:0000256" key="7">
    <source>
        <dbReference type="ARBA" id="ARBA00022723"/>
    </source>
</evidence>
<dbReference type="GO" id="GO:0005524">
    <property type="term" value="F:ATP binding"/>
    <property type="evidence" value="ECO:0007669"/>
    <property type="project" value="UniProtKB-KW"/>
</dbReference>
<evidence type="ECO:0000256" key="5">
    <source>
        <dbReference type="ARBA" id="ARBA00022670"/>
    </source>
</evidence>
<dbReference type="CDD" id="cd19501">
    <property type="entry name" value="RecA-like_FtsH"/>
    <property type="match status" value="1"/>
</dbReference>
<dbReference type="FunFam" id="1.10.8.60:FF:000001">
    <property type="entry name" value="ATP-dependent zinc metalloprotease FtsH"/>
    <property type="match status" value="1"/>
</dbReference>
<reference evidence="17" key="1">
    <citation type="submission" date="2023-08" db="EMBL/GenBank/DDBJ databases">
        <authorList>
            <person name="Chen Y."/>
            <person name="Shah S."/>
            <person name="Dougan E. K."/>
            <person name="Thang M."/>
            <person name="Chan C."/>
        </authorList>
    </citation>
    <scope>NUCLEOTIDE SEQUENCE</scope>
</reference>
<evidence type="ECO:0000256" key="2">
    <source>
        <dbReference type="ARBA" id="ARBA00004370"/>
    </source>
</evidence>
<dbReference type="PANTHER" id="PTHR23076:SF139">
    <property type="entry name" value="ATP-DEPENDENT ZINC METALLOPROTEASE FTSH 2, CHLOROPLASTIC"/>
    <property type="match status" value="1"/>
</dbReference>
<keyword evidence="15" id="KW-0472">Membrane</keyword>
<comment type="caution">
    <text evidence="17">The sequence shown here is derived from an EMBL/GenBank/DDBJ whole genome shotgun (WGS) entry which is preliminary data.</text>
</comment>
<dbReference type="InterPro" id="IPR003593">
    <property type="entry name" value="AAA+_ATPase"/>
</dbReference>
<dbReference type="Gene3D" id="1.20.58.760">
    <property type="entry name" value="Peptidase M41"/>
    <property type="match status" value="2"/>
</dbReference>
<comment type="subcellular location">
    <subcellularLocation>
        <location evidence="2">Membrane</location>
    </subcellularLocation>
</comment>
<dbReference type="GO" id="GO:0004176">
    <property type="term" value="F:ATP-dependent peptidase activity"/>
    <property type="evidence" value="ECO:0007669"/>
    <property type="project" value="InterPro"/>
</dbReference>
<dbReference type="InterPro" id="IPR037219">
    <property type="entry name" value="Peptidase_M41-like"/>
</dbReference>
<evidence type="ECO:0000256" key="6">
    <source>
        <dbReference type="ARBA" id="ARBA00022692"/>
    </source>
</evidence>
<dbReference type="InterPro" id="IPR003959">
    <property type="entry name" value="ATPase_AAA_core"/>
</dbReference>
<keyword evidence="6" id="KW-0812">Transmembrane</keyword>
<dbReference type="SUPFAM" id="SSF52540">
    <property type="entry name" value="P-loop containing nucleoside triphosphate hydrolases"/>
    <property type="match status" value="1"/>
</dbReference>
<evidence type="ECO:0000256" key="14">
    <source>
        <dbReference type="ARBA" id="ARBA00023078"/>
    </source>
</evidence>
<evidence type="ECO:0000256" key="3">
    <source>
        <dbReference type="ARBA" id="ARBA00010044"/>
    </source>
</evidence>
<dbReference type="EMBL" id="CAUJNA010000635">
    <property type="protein sequence ID" value="CAJ1379499.1"/>
    <property type="molecule type" value="Genomic_DNA"/>
</dbReference>
<dbReference type="Gene3D" id="3.40.50.300">
    <property type="entry name" value="P-loop containing nucleotide triphosphate hydrolases"/>
    <property type="match status" value="1"/>
</dbReference>
<dbReference type="NCBIfam" id="TIGR01241">
    <property type="entry name" value="FtsH_fam"/>
    <property type="match status" value="1"/>
</dbReference>